<dbReference type="InterPro" id="IPR037069">
    <property type="entry name" value="AcylCoA_DH/ox_N_sf"/>
</dbReference>
<dbReference type="EMBL" id="JZXC01000001">
    <property type="protein sequence ID" value="KKA10006.1"/>
    <property type="molecule type" value="Genomic_DNA"/>
</dbReference>
<dbReference type="PIRSF" id="PIRSF016578">
    <property type="entry name" value="HsaA"/>
    <property type="match status" value="1"/>
</dbReference>
<dbReference type="InterPro" id="IPR009100">
    <property type="entry name" value="AcylCoA_DH/oxidase_NM_dom_sf"/>
</dbReference>
<dbReference type="InterPro" id="IPR006091">
    <property type="entry name" value="Acyl-CoA_Oxase/DH_mid-dom"/>
</dbReference>
<dbReference type="OrthoDB" id="9769473at2"/>
<protein>
    <submittedName>
        <fullName evidence="9">Acyl-CoA dehydrogenase</fullName>
    </submittedName>
</protein>
<evidence type="ECO:0000256" key="3">
    <source>
        <dbReference type="ARBA" id="ARBA00022630"/>
    </source>
</evidence>
<dbReference type="Pfam" id="PF00441">
    <property type="entry name" value="Acyl-CoA_dh_1"/>
    <property type="match status" value="1"/>
</dbReference>
<keyword evidence="3 5" id="KW-0285">Flavoprotein</keyword>
<dbReference type="PATRIC" id="fig|132476.4.peg.281"/>
<dbReference type="AlphaFoldDB" id="A0A0F4XVZ9"/>
<dbReference type="PANTHER" id="PTHR43884:SF12">
    <property type="entry name" value="ISOVALERYL-COA DEHYDROGENASE, MITOCHONDRIAL-RELATED"/>
    <property type="match status" value="1"/>
</dbReference>
<evidence type="ECO:0000256" key="1">
    <source>
        <dbReference type="ARBA" id="ARBA00001974"/>
    </source>
</evidence>
<dbReference type="Gene3D" id="1.20.140.10">
    <property type="entry name" value="Butyryl-CoA Dehydrogenase, subunit A, domain 3"/>
    <property type="match status" value="1"/>
</dbReference>
<organism evidence="9 10">
    <name type="scientific">Pseudomonas kilonensis</name>
    <dbReference type="NCBI Taxonomy" id="132476"/>
    <lineage>
        <taxon>Bacteria</taxon>
        <taxon>Pseudomonadati</taxon>
        <taxon>Pseudomonadota</taxon>
        <taxon>Gammaproteobacteria</taxon>
        <taxon>Pseudomonadales</taxon>
        <taxon>Pseudomonadaceae</taxon>
        <taxon>Pseudomonas</taxon>
    </lineage>
</organism>
<proteinExistence type="inferred from homology"/>
<dbReference type="PANTHER" id="PTHR43884">
    <property type="entry name" value="ACYL-COA DEHYDROGENASE"/>
    <property type="match status" value="1"/>
</dbReference>
<name>A0A0F4XVZ9_9PSED</name>
<dbReference type="Proteomes" id="UP000033662">
    <property type="component" value="Unassembled WGS sequence"/>
</dbReference>
<feature type="domain" description="Acyl-CoA dehydrogenase/oxidase N-terminal" evidence="8">
    <location>
        <begin position="8"/>
        <end position="119"/>
    </location>
</feature>
<evidence type="ECO:0000256" key="2">
    <source>
        <dbReference type="ARBA" id="ARBA00009347"/>
    </source>
</evidence>
<comment type="cofactor">
    <cofactor evidence="1 5">
        <name>FAD</name>
        <dbReference type="ChEBI" id="CHEBI:57692"/>
    </cofactor>
</comment>
<evidence type="ECO:0000256" key="4">
    <source>
        <dbReference type="ARBA" id="ARBA00022827"/>
    </source>
</evidence>
<dbReference type="FunFam" id="1.20.140.10:FF:000012">
    <property type="entry name" value="Acyl-CoA dehydrogenase fadE12"/>
    <property type="match status" value="1"/>
</dbReference>
<dbReference type="Pfam" id="PF02770">
    <property type="entry name" value="Acyl-CoA_dh_M"/>
    <property type="match status" value="1"/>
</dbReference>
<evidence type="ECO:0000259" key="7">
    <source>
        <dbReference type="Pfam" id="PF02770"/>
    </source>
</evidence>
<comment type="similarity">
    <text evidence="2 5">Belongs to the acyl-CoA dehydrogenase family.</text>
</comment>
<accession>A0A0F4XVZ9</accession>
<evidence type="ECO:0000259" key="8">
    <source>
        <dbReference type="Pfam" id="PF02771"/>
    </source>
</evidence>
<keyword evidence="4 5" id="KW-0274">FAD</keyword>
<sequence length="388" mass="43007">MNFTLSPLHQEIDASVRRVCADFSDDYWTECEENARFPEEFYAAMAGAGWLGITMPEELGGAGLGVTEAAIMMHAVTSSGGGYSAASALHINLFGPHSIVVHGTAEQKREWLPPLIRGEQKACFGVTEPDAGLDTTSITTFASRVRDGYQVKGRKMWTSTGQVAEKILLLTRTTSKVDSARPTDGMTLFYTDLDRTKIEVRRIKKMGRNAVDSNAVFIDDLFIPEAHRIGEEGKGFHYLLDSLNPERVLVGIESIGLARDALRRASNYARERVVFGRPIGQNQGIQHPLAECWTQIEAAYWMCLRAAWLYDQGEPCGAEANAAKFLSARAAFDTATRAVLTHGGMGYAREYQVERLFRESILPRIAPVTEQMILSYIAERVLDLPKSY</sequence>
<dbReference type="CDD" id="cd00567">
    <property type="entry name" value="ACAD"/>
    <property type="match status" value="1"/>
</dbReference>
<dbReference type="Gene3D" id="1.10.540.10">
    <property type="entry name" value="Acyl-CoA dehydrogenase/oxidase, N-terminal domain"/>
    <property type="match status" value="1"/>
</dbReference>
<dbReference type="Gene3D" id="2.40.110.10">
    <property type="entry name" value="Butyryl-CoA Dehydrogenase, subunit A, domain 2"/>
    <property type="match status" value="1"/>
</dbReference>
<dbReference type="InterPro" id="IPR046373">
    <property type="entry name" value="Acyl-CoA_Oxase/DH_mid-dom_sf"/>
</dbReference>
<reference evidence="9 10" key="1">
    <citation type="submission" date="2015-03" db="EMBL/GenBank/DDBJ databases">
        <title>Pseudomonas fluorescens 1855-344 Genome sequencing and assembly.</title>
        <authorList>
            <person name="Eng W.W.H."/>
            <person name="Gan H.M."/>
            <person name="Savka M.A."/>
        </authorList>
    </citation>
    <scope>NUCLEOTIDE SEQUENCE [LARGE SCALE GENOMIC DNA]</scope>
    <source>
        <strain evidence="9 10">1855-344</strain>
    </source>
</reference>
<comment type="caution">
    <text evidence="9">The sequence shown here is derived from an EMBL/GenBank/DDBJ whole genome shotgun (WGS) entry which is preliminary data.</text>
</comment>
<dbReference type="SUPFAM" id="SSF47203">
    <property type="entry name" value="Acyl-CoA dehydrogenase C-terminal domain-like"/>
    <property type="match status" value="1"/>
</dbReference>
<dbReference type="InterPro" id="IPR036250">
    <property type="entry name" value="AcylCo_DH-like_C"/>
</dbReference>
<dbReference type="Pfam" id="PF02771">
    <property type="entry name" value="Acyl-CoA_dh_N"/>
    <property type="match status" value="1"/>
</dbReference>
<feature type="domain" description="Acyl-CoA oxidase/dehydrogenase middle" evidence="7">
    <location>
        <begin position="123"/>
        <end position="220"/>
    </location>
</feature>
<dbReference type="InterPro" id="IPR013786">
    <property type="entry name" value="AcylCoA_DH/ox_N"/>
</dbReference>
<keyword evidence="5" id="KW-0560">Oxidoreductase</keyword>
<dbReference type="SUPFAM" id="SSF56645">
    <property type="entry name" value="Acyl-CoA dehydrogenase NM domain-like"/>
    <property type="match status" value="1"/>
</dbReference>
<evidence type="ECO:0000259" key="6">
    <source>
        <dbReference type="Pfam" id="PF00441"/>
    </source>
</evidence>
<feature type="domain" description="Acyl-CoA dehydrogenase/oxidase C-terminal" evidence="6">
    <location>
        <begin position="233"/>
        <end position="382"/>
    </location>
</feature>
<evidence type="ECO:0000313" key="10">
    <source>
        <dbReference type="Proteomes" id="UP000033662"/>
    </source>
</evidence>
<evidence type="ECO:0000256" key="5">
    <source>
        <dbReference type="RuleBase" id="RU362125"/>
    </source>
</evidence>
<dbReference type="GO" id="GO:0050660">
    <property type="term" value="F:flavin adenine dinucleotide binding"/>
    <property type="evidence" value="ECO:0007669"/>
    <property type="project" value="InterPro"/>
</dbReference>
<evidence type="ECO:0000313" key="9">
    <source>
        <dbReference type="EMBL" id="KKA10006.1"/>
    </source>
</evidence>
<dbReference type="InterPro" id="IPR009075">
    <property type="entry name" value="AcylCo_DH/oxidase_C"/>
</dbReference>
<gene>
    <name evidence="9" type="ORF">VP02_01280</name>
</gene>
<dbReference type="GO" id="GO:0003995">
    <property type="term" value="F:acyl-CoA dehydrogenase activity"/>
    <property type="evidence" value="ECO:0007669"/>
    <property type="project" value="TreeGrafter"/>
</dbReference>